<dbReference type="RefSeq" id="WP_126121282.1">
    <property type="nucleotide sequence ID" value="NZ_RXHJ01000014.1"/>
</dbReference>
<dbReference type="OrthoDB" id="9814995at2"/>
<protein>
    <submittedName>
        <fullName evidence="2">GIY-YIG nuclease family protein</fullName>
    </submittedName>
</protein>
<feature type="domain" description="Bacteriophage T5 Orf172 DNA-binding" evidence="1">
    <location>
        <begin position="287"/>
        <end position="381"/>
    </location>
</feature>
<gene>
    <name evidence="2" type="ORF">EAH68_10430</name>
</gene>
<dbReference type="Proteomes" id="UP000274907">
    <property type="component" value="Unassembled WGS sequence"/>
</dbReference>
<evidence type="ECO:0000259" key="1">
    <source>
        <dbReference type="SMART" id="SM00974"/>
    </source>
</evidence>
<dbReference type="SMART" id="SM00974">
    <property type="entry name" value="T5orf172"/>
    <property type="match status" value="1"/>
</dbReference>
<keyword evidence="3" id="KW-1185">Reference proteome</keyword>
<dbReference type="InterPro" id="IPR018306">
    <property type="entry name" value="Phage_T5_Orf172_DNA-bd"/>
</dbReference>
<organism evidence="2 3">
    <name type="scientific">Corynebacterium hylobatis</name>
    <dbReference type="NCBI Taxonomy" id="1859290"/>
    <lineage>
        <taxon>Bacteria</taxon>
        <taxon>Bacillati</taxon>
        <taxon>Actinomycetota</taxon>
        <taxon>Actinomycetes</taxon>
        <taxon>Mycobacteriales</taxon>
        <taxon>Corynebacteriaceae</taxon>
        <taxon>Corynebacterium</taxon>
    </lineage>
</organism>
<accession>A0A3S0BGN1</accession>
<dbReference type="EMBL" id="RXHJ01000014">
    <property type="protein sequence ID" value="RSZ61896.1"/>
    <property type="molecule type" value="Genomic_DNA"/>
</dbReference>
<sequence length="402" mass="44809">MTDSEKQTVDTGSHESSVEDALQRLLDSDVDGLLDAPEKPKKVTSSDRLERAFLEVVEFHREHGRIPSSTTREIAERKLGARLDGILANEEKIAALKHLDEFGLLDELEPPASIDDLLDGDDFDLLGDETGILDVSDLPARKSPTEKFDSAQRKKAMDFEVFEPLFKAKHQELANGAAKLMPFPGRQHIVEGAFFVLNGVMLFVAEVGDPEYKKTTTRENLRERLRVIFENGTESSMYRQSLGNRMSDGQSDGRIIVPATSDSILAEDTATGYVYVLRSLSDDPQITNVPNLYKVGFSRGPVEKRIAGAKHAPTYLMAPVEIIASYRTYNLKASALEHLLHRVFAEARLQVSQVGKDGRTYEPSEWFSVPLPVINQAIDLITTGDIVNYTYDVASQRLVKRD</sequence>
<reference evidence="2 3" key="1">
    <citation type="submission" date="2018-12" db="EMBL/GenBank/DDBJ databases">
        <title>YIM 101343 draft genome.</title>
        <authorList>
            <person name="Chen X."/>
        </authorList>
    </citation>
    <scope>NUCLEOTIDE SEQUENCE [LARGE SCALE GENOMIC DNA]</scope>
    <source>
        <strain evidence="2 3">YIM 101343</strain>
    </source>
</reference>
<evidence type="ECO:0000313" key="2">
    <source>
        <dbReference type="EMBL" id="RSZ61896.1"/>
    </source>
</evidence>
<evidence type="ECO:0000313" key="3">
    <source>
        <dbReference type="Proteomes" id="UP000274907"/>
    </source>
</evidence>
<proteinExistence type="predicted"/>
<dbReference type="Pfam" id="PF13455">
    <property type="entry name" value="MUG113"/>
    <property type="match status" value="1"/>
</dbReference>
<comment type="caution">
    <text evidence="2">The sequence shown here is derived from an EMBL/GenBank/DDBJ whole genome shotgun (WGS) entry which is preliminary data.</text>
</comment>
<name>A0A3S0BGN1_9CORY</name>
<dbReference type="AlphaFoldDB" id="A0A3S0BGN1"/>